<evidence type="ECO:0000256" key="1">
    <source>
        <dbReference type="SAM" id="MobiDB-lite"/>
    </source>
</evidence>
<feature type="non-terminal residue" evidence="2">
    <location>
        <position position="50"/>
    </location>
</feature>
<gene>
    <name evidence="2" type="ORF">METZ01_LOCUS453753</name>
</gene>
<dbReference type="EMBL" id="UINC01187924">
    <property type="protein sequence ID" value="SVE00899.1"/>
    <property type="molecule type" value="Genomic_DNA"/>
</dbReference>
<evidence type="ECO:0000313" key="2">
    <source>
        <dbReference type="EMBL" id="SVE00899.1"/>
    </source>
</evidence>
<sequence length="50" mass="5875">MKKVHTAEIYLTIRSSKEIYKNNKSTIIKNHSGSNGNTQTFNDKYHRETF</sequence>
<dbReference type="AlphaFoldDB" id="A0A382ZZZ0"/>
<feature type="region of interest" description="Disordered" evidence="1">
    <location>
        <begin position="27"/>
        <end position="50"/>
    </location>
</feature>
<feature type="compositionally biased region" description="Polar residues" evidence="1">
    <location>
        <begin position="27"/>
        <end position="42"/>
    </location>
</feature>
<accession>A0A382ZZZ0</accession>
<organism evidence="2">
    <name type="scientific">marine metagenome</name>
    <dbReference type="NCBI Taxonomy" id="408172"/>
    <lineage>
        <taxon>unclassified sequences</taxon>
        <taxon>metagenomes</taxon>
        <taxon>ecological metagenomes</taxon>
    </lineage>
</organism>
<name>A0A382ZZZ0_9ZZZZ</name>
<reference evidence="2" key="1">
    <citation type="submission" date="2018-05" db="EMBL/GenBank/DDBJ databases">
        <authorList>
            <person name="Lanie J.A."/>
            <person name="Ng W.-L."/>
            <person name="Kazmierczak K.M."/>
            <person name="Andrzejewski T.M."/>
            <person name="Davidsen T.M."/>
            <person name="Wayne K.J."/>
            <person name="Tettelin H."/>
            <person name="Glass J.I."/>
            <person name="Rusch D."/>
            <person name="Podicherti R."/>
            <person name="Tsui H.-C.T."/>
            <person name="Winkler M.E."/>
        </authorList>
    </citation>
    <scope>NUCLEOTIDE SEQUENCE</scope>
</reference>
<proteinExistence type="predicted"/>
<protein>
    <submittedName>
        <fullName evidence="2">Uncharacterized protein</fullName>
    </submittedName>
</protein>